<reference evidence="3" key="1">
    <citation type="journal article" date="2014" name="Proc. Natl. Acad. Sci. U.S.A.">
        <title>Extensive sampling of basidiomycete genomes demonstrates inadequacy of the white-rot/brown-rot paradigm for wood decay fungi.</title>
        <authorList>
            <person name="Riley R."/>
            <person name="Salamov A.A."/>
            <person name="Brown D.W."/>
            <person name="Nagy L.G."/>
            <person name="Floudas D."/>
            <person name="Held B.W."/>
            <person name="Levasseur A."/>
            <person name="Lombard V."/>
            <person name="Morin E."/>
            <person name="Otillar R."/>
            <person name="Lindquist E.A."/>
            <person name="Sun H."/>
            <person name="LaButti K.M."/>
            <person name="Schmutz J."/>
            <person name="Jabbour D."/>
            <person name="Luo H."/>
            <person name="Baker S.E."/>
            <person name="Pisabarro A.G."/>
            <person name="Walton J.D."/>
            <person name="Blanchette R.A."/>
            <person name="Henrissat B."/>
            <person name="Martin F."/>
            <person name="Cullen D."/>
            <person name="Hibbett D.S."/>
            <person name="Grigoriev I.V."/>
        </authorList>
    </citation>
    <scope>NUCLEOTIDE SEQUENCE [LARGE SCALE GENOMIC DNA]</scope>
    <source>
        <strain evidence="3">CBS 339.88</strain>
    </source>
</reference>
<feature type="transmembrane region" description="Helical" evidence="1">
    <location>
        <begin position="88"/>
        <end position="108"/>
    </location>
</feature>
<feature type="transmembrane region" description="Helical" evidence="1">
    <location>
        <begin position="309"/>
        <end position="330"/>
    </location>
</feature>
<dbReference type="EMBL" id="KL142370">
    <property type="protein sequence ID" value="KDR81428.1"/>
    <property type="molecule type" value="Genomic_DNA"/>
</dbReference>
<keyword evidence="1" id="KW-1133">Transmembrane helix</keyword>
<feature type="transmembrane region" description="Helical" evidence="1">
    <location>
        <begin position="227"/>
        <end position="248"/>
    </location>
</feature>
<feature type="transmembrane region" description="Helical" evidence="1">
    <location>
        <begin position="166"/>
        <end position="183"/>
    </location>
</feature>
<feature type="transmembrane region" description="Helical" evidence="1">
    <location>
        <begin position="120"/>
        <end position="145"/>
    </location>
</feature>
<dbReference type="HOGENOM" id="CLU_051717_0_0_1"/>
<keyword evidence="1" id="KW-0812">Transmembrane</keyword>
<organism evidence="2 3">
    <name type="scientific">Galerina marginata (strain CBS 339.88)</name>
    <dbReference type="NCBI Taxonomy" id="685588"/>
    <lineage>
        <taxon>Eukaryota</taxon>
        <taxon>Fungi</taxon>
        <taxon>Dikarya</taxon>
        <taxon>Basidiomycota</taxon>
        <taxon>Agaricomycotina</taxon>
        <taxon>Agaricomycetes</taxon>
        <taxon>Agaricomycetidae</taxon>
        <taxon>Agaricales</taxon>
        <taxon>Agaricineae</taxon>
        <taxon>Strophariaceae</taxon>
        <taxon>Galerina</taxon>
    </lineage>
</organism>
<keyword evidence="3" id="KW-1185">Reference proteome</keyword>
<accession>A0A067TR70</accession>
<name>A0A067TR70_GALM3</name>
<keyword evidence="1" id="KW-0472">Membrane</keyword>
<dbReference type="OrthoDB" id="72269at2759"/>
<dbReference type="STRING" id="685588.A0A067TR70"/>
<evidence type="ECO:0000256" key="1">
    <source>
        <dbReference type="SAM" id="Phobius"/>
    </source>
</evidence>
<feature type="transmembrane region" description="Helical" evidence="1">
    <location>
        <begin position="189"/>
        <end position="207"/>
    </location>
</feature>
<dbReference type="AlphaFoldDB" id="A0A067TR70"/>
<evidence type="ECO:0000313" key="2">
    <source>
        <dbReference type="EMBL" id="KDR81428.1"/>
    </source>
</evidence>
<evidence type="ECO:0000313" key="3">
    <source>
        <dbReference type="Proteomes" id="UP000027222"/>
    </source>
</evidence>
<feature type="transmembrane region" description="Helical" evidence="1">
    <location>
        <begin position="12"/>
        <end position="32"/>
    </location>
</feature>
<dbReference type="Proteomes" id="UP000027222">
    <property type="component" value="Unassembled WGS sequence"/>
</dbReference>
<protein>
    <submittedName>
        <fullName evidence="2">Uncharacterized protein</fullName>
    </submittedName>
</protein>
<proteinExistence type="predicted"/>
<sequence>MSGKSGLQGRLLALVVFPSLTALAVSMLFGRFKSAGMDLELRAHCQPASPLPTPYLIQYTGLSALDKALCPLVTFFHNIMDSPTSLSFLTYAIGIGAPLILLPLLEAYRTGRRNLMAYPVIWGLLTQIATVAIIIPIYWLVFILVEGSQKSRSLSIRSFAQAEAEAIVFGVIIGAVIPSVAMLTMTDAYLTAIWQIYPAIVSIGQLLHLQFRPVSLHPQSGYRTMQVLYIACFVVSSSVHISTVWPLFNNFAAIKMLLLPSASPLHPSNGLNLHLLDFLKWDVIIAYSATALAMLWFTKNMKQVLTVLLWYSVAIPIFGFGAAVMGVAIWRDGVLD</sequence>
<gene>
    <name evidence="2" type="ORF">GALMADRAFT_113712</name>
</gene>